<protein>
    <submittedName>
        <fullName evidence="2">Uncharacterized protein</fullName>
    </submittedName>
</protein>
<accession>A0A6G0T937</accession>
<feature type="region of interest" description="Disordered" evidence="1">
    <location>
        <begin position="98"/>
        <end position="123"/>
    </location>
</feature>
<evidence type="ECO:0000256" key="1">
    <source>
        <dbReference type="SAM" id="MobiDB-lite"/>
    </source>
</evidence>
<dbReference type="EMBL" id="VYZN01000053">
    <property type="protein sequence ID" value="KAE9527415.1"/>
    <property type="molecule type" value="Genomic_DNA"/>
</dbReference>
<evidence type="ECO:0000313" key="3">
    <source>
        <dbReference type="Proteomes" id="UP000475862"/>
    </source>
</evidence>
<dbReference type="Proteomes" id="UP000475862">
    <property type="component" value="Unassembled WGS sequence"/>
</dbReference>
<feature type="compositionally biased region" description="Basic and acidic residues" evidence="1">
    <location>
        <begin position="103"/>
        <end position="123"/>
    </location>
</feature>
<comment type="caution">
    <text evidence="2">The sequence shown here is derived from an EMBL/GenBank/DDBJ whole genome shotgun (WGS) entry which is preliminary data.</text>
</comment>
<organism evidence="2 3">
    <name type="scientific">Aphis glycines</name>
    <name type="common">Soybean aphid</name>
    <dbReference type="NCBI Taxonomy" id="307491"/>
    <lineage>
        <taxon>Eukaryota</taxon>
        <taxon>Metazoa</taxon>
        <taxon>Ecdysozoa</taxon>
        <taxon>Arthropoda</taxon>
        <taxon>Hexapoda</taxon>
        <taxon>Insecta</taxon>
        <taxon>Pterygota</taxon>
        <taxon>Neoptera</taxon>
        <taxon>Paraneoptera</taxon>
        <taxon>Hemiptera</taxon>
        <taxon>Sternorrhyncha</taxon>
        <taxon>Aphidomorpha</taxon>
        <taxon>Aphidoidea</taxon>
        <taxon>Aphididae</taxon>
        <taxon>Aphidini</taxon>
        <taxon>Aphis</taxon>
        <taxon>Aphis</taxon>
    </lineage>
</organism>
<keyword evidence="3" id="KW-1185">Reference proteome</keyword>
<gene>
    <name evidence="2" type="ORF">AGLY_013113</name>
</gene>
<dbReference type="AlphaFoldDB" id="A0A6G0T937"/>
<evidence type="ECO:0000313" key="2">
    <source>
        <dbReference type="EMBL" id="KAE9527415.1"/>
    </source>
</evidence>
<proteinExistence type="predicted"/>
<reference evidence="2 3" key="1">
    <citation type="submission" date="2019-08" db="EMBL/GenBank/DDBJ databases">
        <title>The genome of the soybean aphid Biotype 1, its phylome, world population structure and adaptation to the North American continent.</title>
        <authorList>
            <person name="Giordano R."/>
            <person name="Donthu R.K."/>
            <person name="Hernandez A.G."/>
            <person name="Wright C.L."/>
            <person name="Zimin A.V."/>
        </authorList>
    </citation>
    <scope>NUCLEOTIDE SEQUENCE [LARGE SCALE GENOMIC DNA]</scope>
    <source>
        <tissue evidence="2">Whole aphids</tissue>
    </source>
</reference>
<name>A0A6G0T937_APHGL</name>
<sequence>MIKAKRIERVITINNVYNNYADMHKEFEVNKAIFNQLCKVLHTYNLESGISWIRVFELQPLISAIMYKRKNANCPSQLYLSPGNSGIHKYITNTNTALTCTPRGRDPDDRKSSPTDRDRIRVDRRAYPPLPAIDSANWAPGDPRPTCYVISADRGTHRSSSVIDAGVAEQRGATVLVHRSPLQLSVAASDHATR</sequence>